<keyword evidence="16" id="KW-0238">DNA-binding</keyword>
<feature type="region of interest" description="Disordered" evidence="26">
    <location>
        <begin position="2762"/>
        <end position="2799"/>
    </location>
</feature>
<keyword evidence="12" id="KW-0221">Differentiation</keyword>
<feature type="region of interest" description="Disordered" evidence="26">
    <location>
        <begin position="1651"/>
        <end position="1681"/>
    </location>
</feature>
<feature type="non-terminal residue" evidence="30">
    <location>
        <position position="1"/>
    </location>
</feature>
<evidence type="ECO:0000256" key="19">
    <source>
        <dbReference type="ARBA" id="ARBA00023242"/>
    </source>
</evidence>
<dbReference type="InterPro" id="IPR050409">
    <property type="entry name" value="E3_ubiq-protein_ligase"/>
</dbReference>
<comment type="similarity">
    <text evidence="20">Belongs to the UPL family. TOM1/PTR1 subfamily.</text>
</comment>
<keyword evidence="15" id="KW-0090">Biological rhythms</keyword>
<accession>Q4RVZ2</accession>
<evidence type="ECO:0000256" key="15">
    <source>
        <dbReference type="ARBA" id="ARBA00023108"/>
    </source>
</evidence>
<feature type="signal peptide" evidence="27">
    <location>
        <begin position="1"/>
        <end position="24"/>
    </location>
</feature>
<dbReference type="Gene3D" id="6.10.250.1630">
    <property type="match status" value="1"/>
</dbReference>
<dbReference type="GO" id="GO:0005634">
    <property type="term" value="C:nucleus"/>
    <property type="evidence" value="ECO:0007669"/>
    <property type="project" value="UniProtKB-SubCell"/>
</dbReference>
<feature type="compositionally biased region" description="Low complexity" evidence="26">
    <location>
        <begin position="2091"/>
        <end position="2100"/>
    </location>
</feature>
<dbReference type="Pfam" id="PF14377">
    <property type="entry name" value="UBM"/>
    <property type="match status" value="3"/>
</dbReference>
<dbReference type="GO" id="GO:0005739">
    <property type="term" value="C:mitochondrion"/>
    <property type="evidence" value="ECO:0007669"/>
    <property type="project" value="UniProtKB-SubCell"/>
</dbReference>
<evidence type="ECO:0000256" key="24">
    <source>
        <dbReference type="ARBA" id="ARBA00082105"/>
    </source>
</evidence>
<dbReference type="PROSITE" id="PS50237">
    <property type="entry name" value="HECT"/>
    <property type="match status" value="1"/>
</dbReference>
<feature type="region of interest" description="Disordered" evidence="26">
    <location>
        <begin position="2675"/>
        <end position="2712"/>
    </location>
</feature>
<evidence type="ECO:0000256" key="26">
    <source>
        <dbReference type="SAM" id="MobiDB-lite"/>
    </source>
</evidence>
<feature type="region of interest" description="Disordered" evidence="26">
    <location>
        <begin position="2194"/>
        <end position="2214"/>
    </location>
</feature>
<feature type="active site" description="Glycyl thioester intermediate" evidence="25">
    <location>
        <position position="3200"/>
    </location>
</feature>
<feature type="domain" description="HECT" evidence="29">
    <location>
        <begin position="2897"/>
        <end position="3233"/>
    </location>
</feature>
<comment type="caution">
    <text evidence="30">The sequence shown here is derived from an EMBL/GenBank/DDBJ whole genome shotgun (WGS) entry which is preliminary data.</text>
</comment>
<evidence type="ECO:0000256" key="5">
    <source>
        <dbReference type="ARBA" id="ARBA00004906"/>
    </source>
</evidence>
<evidence type="ECO:0000256" key="2">
    <source>
        <dbReference type="ARBA" id="ARBA00004123"/>
    </source>
</evidence>
<dbReference type="PROSITE" id="PS50030">
    <property type="entry name" value="UBA"/>
    <property type="match status" value="1"/>
</dbReference>
<evidence type="ECO:0000256" key="20">
    <source>
        <dbReference type="ARBA" id="ARBA00034494"/>
    </source>
</evidence>
<evidence type="ECO:0000256" key="7">
    <source>
        <dbReference type="ARBA" id="ARBA00022481"/>
    </source>
</evidence>
<feature type="compositionally biased region" description="Polar residues" evidence="26">
    <location>
        <begin position="1587"/>
        <end position="1596"/>
    </location>
</feature>
<dbReference type="SUPFAM" id="SSF46934">
    <property type="entry name" value="UBA-like"/>
    <property type="match status" value="1"/>
</dbReference>
<feature type="domain" description="UBA" evidence="28">
    <location>
        <begin position="274"/>
        <end position="313"/>
    </location>
</feature>
<dbReference type="KEGG" id="tng:GSTEN00028111G001"/>
<proteinExistence type="inferred from homology"/>
<dbReference type="GO" id="GO:0006511">
    <property type="term" value="P:ubiquitin-dependent protein catabolic process"/>
    <property type="evidence" value="ECO:0007669"/>
    <property type="project" value="TreeGrafter"/>
</dbReference>
<evidence type="ECO:0000256" key="16">
    <source>
        <dbReference type="ARBA" id="ARBA00023125"/>
    </source>
</evidence>
<dbReference type="OrthoDB" id="8068875at2759"/>
<dbReference type="FunFam" id="1.10.8.10:FF:000019">
    <property type="entry name" value="Putative e3 ubiquitin-protein ligase huwe1 isoform x2"/>
    <property type="match status" value="1"/>
</dbReference>
<keyword evidence="27" id="KW-0732">Signal</keyword>
<feature type="region of interest" description="Disordered" evidence="26">
    <location>
        <begin position="1564"/>
        <end position="1610"/>
    </location>
</feature>
<dbReference type="GO" id="GO:0048511">
    <property type="term" value="P:rhythmic process"/>
    <property type="evidence" value="ECO:0007669"/>
    <property type="project" value="UniProtKB-KW"/>
</dbReference>
<feature type="region of interest" description="Disordered" evidence="26">
    <location>
        <begin position="341"/>
        <end position="373"/>
    </location>
</feature>
<evidence type="ECO:0000256" key="6">
    <source>
        <dbReference type="ARBA" id="ARBA00012485"/>
    </source>
</evidence>
<dbReference type="Gene3D" id="3.30.2160.10">
    <property type="entry name" value="Hect, E3 ligase catalytic domain"/>
    <property type="match status" value="1"/>
</dbReference>
<feature type="region of interest" description="Disordered" evidence="26">
    <location>
        <begin position="1867"/>
        <end position="1890"/>
    </location>
</feature>
<dbReference type="Gene3D" id="3.90.1750.10">
    <property type="entry name" value="Hect, E3 ligase catalytic domains"/>
    <property type="match status" value="1"/>
</dbReference>
<feature type="region of interest" description="Disordered" evidence="26">
    <location>
        <begin position="1284"/>
        <end position="1351"/>
    </location>
</feature>
<dbReference type="CDD" id="cd14288">
    <property type="entry name" value="UBA_HUWE1"/>
    <property type="match status" value="1"/>
</dbReference>
<evidence type="ECO:0000256" key="18">
    <source>
        <dbReference type="ARBA" id="ARBA00023204"/>
    </source>
</evidence>
<feature type="compositionally biased region" description="Polar residues" evidence="26">
    <location>
        <begin position="1745"/>
        <end position="1756"/>
    </location>
</feature>
<comment type="catalytic activity">
    <reaction evidence="1">
        <text>S-ubiquitinyl-[E2 ubiquitin-conjugating enzyme]-L-cysteine + [acceptor protein]-L-lysine = [E2 ubiquitin-conjugating enzyme]-L-cysteine + N(6)-ubiquitinyl-[acceptor protein]-L-lysine.</text>
        <dbReference type="EC" id="2.3.2.26"/>
    </reaction>
</comment>
<evidence type="ECO:0000256" key="4">
    <source>
        <dbReference type="ARBA" id="ARBA00004496"/>
    </source>
</evidence>
<reference evidence="30" key="1">
    <citation type="journal article" date="2004" name="Nature">
        <title>Genome duplication in the teleost fish Tetraodon nigroviridis reveals the early vertebrate proto-karyotype.</title>
        <authorList>
            <person name="Jaillon O."/>
            <person name="Aury J.-M."/>
            <person name="Brunet F."/>
            <person name="Petit J.-L."/>
            <person name="Stange-Thomann N."/>
            <person name="Mauceli E."/>
            <person name="Bouneau L."/>
            <person name="Fischer C."/>
            <person name="Ozouf-Costaz C."/>
            <person name="Bernot A."/>
            <person name="Nicaud S."/>
            <person name="Jaffe D."/>
            <person name="Fisher S."/>
            <person name="Lutfalla G."/>
            <person name="Dossat C."/>
            <person name="Segurens B."/>
            <person name="Dasilva C."/>
            <person name="Salanoubat M."/>
            <person name="Levy M."/>
            <person name="Boudet N."/>
            <person name="Castellano S."/>
            <person name="Anthouard V."/>
            <person name="Jubin C."/>
            <person name="Castelli V."/>
            <person name="Katinka M."/>
            <person name="Vacherie B."/>
            <person name="Biemont C."/>
            <person name="Skalli Z."/>
            <person name="Cattolico L."/>
            <person name="Poulain J."/>
            <person name="De Berardinis V."/>
            <person name="Cruaud C."/>
            <person name="Duprat S."/>
            <person name="Brottier P."/>
            <person name="Coutanceau J.-P."/>
            <person name="Gouzy J."/>
            <person name="Parra G."/>
            <person name="Lardier G."/>
            <person name="Chapple C."/>
            <person name="McKernan K.J."/>
            <person name="McEwan P."/>
            <person name="Bosak S."/>
            <person name="Kellis M."/>
            <person name="Volff J.-N."/>
            <person name="Guigo R."/>
            <person name="Zody M.C."/>
            <person name="Mesirov J."/>
            <person name="Lindblad-Toh K."/>
            <person name="Birren B."/>
            <person name="Nusbaum C."/>
            <person name="Kahn D."/>
            <person name="Robinson-Rechavi M."/>
            <person name="Laudet V."/>
            <person name="Schachter V."/>
            <person name="Quetier F."/>
            <person name="Saurin W."/>
            <person name="Scarpelli C."/>
            <person name="Wincker P."/>
            <person name="Lander E.S."/>
            <person name="Weissenbach J."/>
            <person name="Roest Crollius H."/>
        </authorList>
    </citation>
    <scope>NUCLEOTIDE SEQUENCE [LARGE SCALE GENOMIC DNA]</scope>
</reference>
<evidence type="ECO:0000256" key="23">
    <source>
        <dbReference type="ARBA" id="ARBA00081858"/>
    </source>
</evidence>
<dbReference type="GO" id="GO:0061630">
    <property type="term" value="F:ubiquitin protein ligase activity"/>
    <property type="evidence" value="ECO:0007669"/>
    <property type="project" value="UniProtKB-EC"/>
</dbReference>
<evidence type="ECO:0000259" key="29">
    <source>
        <dbReference type="PROSITE" id="PS50237"/>
    </source>
</evidence>
<feature type="region of interest" description="Disordered" evidence="26">
    <location>
        <begin position="513"/>
        <end position="543"/>
    </location>
</feature>
<dbReference type="SMART" id="SM00165">
    <property type="entry name" value="UBA"/>
    <property type="match status" value="1"/>
</dbReference>
<feature type="compositionally biased region" description="Low complexity" evidence="26">
    <location>
        <begin position="1725"/>
        <end position="1737"/>
    </location>
</feature>
<dbReference type="PANTHER" id="PTHR11254">
    <property type="entry name" value="HECT DOMAIN UBIQUITIN-PROTEIN LIGASE"/>
    <property type="match status" value="1"/>
</dbReference>
<dbReference type="InterPro" id="IPR041918">
    <property type="entry name" value="UBA_HUWE1"/>
</dbReference>
<dbReference type="InterPro" id="IPR035983">
    <property type="entry name" value="Hect_E3_ubiquitin_ligase"/>
</dbReference>
<keyword evidence="13 25" id="KW-0833">Ubl conjugation pathway</keyword>
<protein>
    <recommendedName>
        <fullName evidence="21">E3 ubiquitin-protein ligase HUWE1</fullName>
        <ecNumber evidence="6">2.3.2.26</ecNumber>
    </recommendedName>
    <alternativeName>
        <fullName evidence="22">HECT, UBA and WWE domain-containing protein 1</fullName>
    </alternativeName>
    <alternativeName>
        <fullName evidence="24">HECT-type E3 ubiquitin transferase HUWE1</fullName>
    </alternativeName>
    <alternativeName>
        <fullName evidence="23">Upstream regulatory element-binding protein 1</fullName>
    </alternativeName>
</protein>
<dbReference type="FunFam" id="3.30.2160.10:FF:000007">
    <property type="entry name" value="E3 ubiquitin-protein ligase HUWE1 isoform X2"/>
    <property type="match status" value="1"/>
</dbReference>
<dbReference type="Gene3D" id="3.30.2410.10">
    <property type="entry name" value="Hect, E3 ligase catalytic domain"/>
    <property type="match status" value="1"/>
</dbReference>
<dbReference type="InterPro" id="IPR009060">
    <property type="entry name" value="UBA-like_sf"/>
</dbReference>
<evidence type="ECO:0000256" key="11">
    <source>
        <dbReference type="ARBA" id="ARBA00022763"/>
    </source>
</evidence>
<feature type="compositionally biased region" description="Basic and acidic residues" evidence="26">
    <location>
        <begin position="347"/>
        <end position="373"/>
    </location>
</feature>
<feature type="chain" id="PRO_5004243444" description="E3 ubiquitin-protein ligase HUWE1" evidence="27">
    <location>
        <begin position="25"/>
        <end position="3233"/>
    </location>
</feature>
<feature type="region of interest" description="Disordered" evidence="26">
    <location>
        <begin position="1698"/>
        <end position="1797"/>
    </location>
</feature>
<sequence length="3233" mass="354634">FTASSRLGRALAELFGLLVKLCVGSPVRQRRSHHATSTGTTPTPAARATASALTKLLTKGLSWQPPPYTPTPRFRLTFFICSVGFTSPMLFDERKYPYHLMLQKFFCSGGHDALFETFNWALSMGGKVPVSEGLEHTDLPDGTGEFLDAWLMLVEKMVNPSTVLDSPHSLPAKMPGVTPTIPQFSALRFLIVTQKAAFSCIRSLWNRKPLKVYGGRMAESMLAILCHILRGEPVIQERLAKEREGTVRTDDETGSTPGGLADESTNSTPRREPQVNQSQLTQLMDMGFSREHALEALLNTSTMEQATEYLLTHPPPLLGGAVRDLTMSEEDQMMRAIAMSLGQEVSMEQRSDSPEEAARRREEEDRRARERAEEEEARCLERFMEAEPLDPKDLHTFTDSMLPGCFHLLDELPDTVYRLCDLLMTAIKRNGPEYRDLILGQVVHQVWEAADVLIKAAEPLTTSDTKTVSEWTRQMATLPQASKLATRILLLTLLFEVNEETGNRRPVMLTVQRVPRLPKPAKTGSTTDPEREEGEKSKALETHADLESSATLEIITPKDDSNQLKETISVPSSSLESDYSQGSDIVVQGLTEDMTTVLIRACVSMISVPVDPDTLHATLRLCLRLTRNHRYAMMFAELKSTRMILGLTQSSGFNGFTPLVTLLFRHIIEDPATLRHTMEKVVRSAVTSGAGSTTSGVVSGSLGSREINYILRVLGPAACRNPECFVETASSCVRIALPAPRGAGTASDDEFENLRIKGPNAVQLVKTTPVKLSALPTIPETIKDVIYDMLNALAAYHAPDEPERTEERAAVVPGGQDLCQILQDVGDDVYQQYRLTRQGSDFDSQSAFHINTQVFAADGAVPESSQSGTPQGEGKYKLNAPYRQLTIADKLLLFIPIFFFSFFNTQASTPEEMREEKKEQEGEKNTSSEESKAAKVKASKPLMPTSTILRLLAELVRSYVGIATLIASYSYTAGQSELIKEDCSVLAFVLDHLLPHTQNSEDKDTPALARLFLASLAAAGTGTDAQVALVNEVKAALSRALAMPEGAEKHARLQAVMCIISTIMESCPSTSSFYSTAAAKTQHNGMNNIIRLFLKKGLVNDLARVPHSLDLSSPNMANTVNAALKPLETLSRIVNQPSSLFGSKGSSSKSKAEHDTVGTARDTNSNTQDQGESGEAEPVEGNHRVQGPDNDLMDGETEGDTVVIAGQPEVLSTQAMQVENELVDLIDELLERDAGTVNSTIIVGRSGEVESQEDVLMDEAPSNISQASTLQANREDSMNILEPEDEEHTQEEDSSGSNDDEDSQDEEEEEEEEEEEDQDDEEGDEDDDDEGSEMELDEDFPEINAAPHIRFERFDRDDDLIIEFDNMFSNNADIPPSPGNIPTSHPLMVRHVDHGSLSLGVAGTSTRLAQGMGRSQRTLRQLTANSGHTIHVHYPGNRQPNPPLILQRLLGPSAAADILQLSNSLPLQSRGRARLLVGNEDVHIIARSDDELLDDFFHEQSSTGGQAGTLSSIPTALTRWTDECKVLDAESMHDCVAVVKVPILQHLESLRDEELEERREKRRRQLAEEEESKQNERRASGAEQTREQSLQVNNCGISPPSEAVTPTTPAPHEQALVSLETAIGQQVHQPIADLLQAESHTSSLAALAGTGLSLSGSERPNSEVEASQMEMSPAPTTASLSPDIVESTEPAVVGVSQLEGSPMDTSSPASATQEEPATNPAQTVQLSQELSGSGESGLTDRQTDAETGSTSVSSPGETMPRSDSADSQSQAIQEEPLPSTSNEEEDPLAGISLPEGVDPSFLAALPEDIRREVLQNQLGIRPPSRPPVSASLSSTTAPVLGGPGVTEVSPEFLAALPPAIQEEVLAQQRAEQQRRELAQQPPQGDTPLDPVTFIQTLPSELRRSVLEDMEDSVLAVMPPDIAAEAAALRREQEARQRQLMHERLFGHSSSSALSAILRSPAFTSRLGSNRGVQYTRLAVQRGGTFQMGGGTNHRPSGSSVDSLLRLRGRLPLSCLLVLLFVDEPTLNTSRLHRVLRNLCYHSQTRGWVIRSLLSILQRSSESEVCVETPRLEDSRGKRNSQGSCGGKGTASSLSSSSSSSSSSLELLNRVESRSSSQLSWLSVSMDAALGCRTNIFQIQRVSSRKHADRHSTGVTCGGGGGTTVHIHPQAAPVVCRHVLDTLIQLAKVFPSHFTQQRLPQPQSNTTSNSSTQNSLGATAANLQSLGISTDFWDLLVKLDNMNVSRKGKASMKMVPLGGSAEAEGAQFSLETSPLGQLMNMLSHPVIRRSSLLTEKLLRLLSLISIALPDNKATEVTPGHPTPQQAFNPNMATSSGATAPITTLGTLTTTVGSTQPAVVVPGSSVVGTAAQGPSSGTILVTSQTPSTAITIPTSTGTTGKQKITASIVESEKMASSGLTEKQLQLSVEVLTSHSCSEEGLEDAANILLQLSRGDGTTRDTVLKLLLSGARHLGYTLCKQIGEYQAVASVDSVVILLQKYYYFFNICFLTGTLLAELREYNLEQQRRAQADLHSPDAPEDSSITARLRGKMKSRFDGAESVVIVAAQKRTLGGRELQLPCMSSLTSKTSTQKFFLRVLQVIIQLREDTRRANKKAKQTGRLGSSSLGSASSIQAAVRQLEAEADAIIQMVREGQRGRRLQQGPPPTVSSASAAVVAGDDSPMDVDQPSPLEQDSTPLDEEGNGQSESEERLPDLPLLSEQLLLDELWDMLGECLKELEESHDQHAVLVLQPAVEAFFLVHATERESKPPVRDTRESQLSHIKDEPPPLSPAPLTPATPSSLDPFFSREPSSMHISSNLPPDTQKFLRFAGRSKRLNGEFIATFILLVDYIRILDFDVKRKYFRQELERLDEGLRKEDMAVHVRRDHVFEDSYRELHRKSPEDMKNRLYIVFEGEEGQDAGGLLREWYMIISREMFNPMYALFRTSPGDRVTYTINPSSHCNPNHLSYFKFVGRVVAKAVYDNRLLECYFTRSFYKHILGKSVRYTDMESEDYPFFQGLVYLLENDVSTLGYELTFSTEVQEFGVCEVRDLKPNGANILVTEENKKEYVHLVCQMKMTGAIRKQLAAFLEGFYEIIPKRLISIFTEQELELLISGLPTIDIDDLKANTEYHKYQSSSIQIQWFWRALRSFDQADRAKFLQFVTGTSKVPLQGFSALEGMNGIQKFQIHRDDRSTDRLPSAHTCFNQLDLPAYESYEKLRHMLLLAIQECSEGFGLA</sequence>
<evidence type="ECO:0000256" key="21">
    <source>
        <dbReference type="ARBA" id="ARBA00067583"/>
    </source>
</evidence>
<dbReference type="InterPro" id="IPR000569">
    <property type="entry name" value="HECT_dom"/>
</dbReference>
<comment type="subcellular location">
    <subcellularLocation>
        <location evidence="4">Cytoplasm</location>
    </subcellularLocation>
    <subcellularLocation>
        <location evidence="3">Mitochondrion</location>
    </subcellularLocation>
    <subcellularLocation>
        <location evidence="2">Nucleus</location>
    </subcellularLocation>
</comment>
<evidence type="ECO:0000259" key="28">
    <source>
        <dbReference type="PROSITE" id="PS50030"/>
    </source>
</evidence>
<gene>
    <name evidence="30" type="ORF">GSTENG00028111001</name>
</gene>
<feature type="compositionally biased region" description="Acidic residues" evidence="26">
    <location>
        <begin position="1284"/>
        <end position="1341"/>
    </location>
</feature>
<dbReference type="GO" id="GO:0030154">
    <property type="term" value="P:cell differentiation"/>
    <property type="evidence" value="ECO:0007669"/>
    <property type="project" value="UniProtKB-KW"/>
</dbReference>
<evidence type="ECO:0000256" key="9">
    <source>
        <dbReference type="ARBA" id="ARBA00022553"/>
    </source>
</evidence>
<dbReference type="Pfam" id="PF00632">
    <property type="entry name" value="HECT"/>
    <property type="match status" value="1"/>
</dbReference>
<feature type="compositionally biased region" description="Basic and acidic residues" evidence="26">
    <location>
        <begin position="533"/>
        <end position="543"/>
    </location>
</feature>
<feature type="region of interest" description="Disordered" evidence="26">
    <location>
        <begin position="240"/>
        <end position="278"/>
    </location>
</feature>
<dbReference type="SUPFAM" id="SSF56204">
    <property type="entry name" value="Hect, E3 ligase catalytic domain"/>
    <property type="match status" value="1"/>
</dbReference>
<dbReference type="InterPro" id="IPR025527">
    <property type="entry name" value="HUWE1/Rev1_UBM"/>
</dbReference>
<dbReference type="GO" id="GO:0003677">
    <property type="term" value="F:DNA binding"/>
    <property type="evidence" value="ECO:0007669"/>
    <property type="project" value="UniProtKB-KW"/>
</dbReference>
<keyword evidence="10" id="KW-0808">Transferase</keyword>
<feature type="compositionally biased region" description="Low complexity" evidence="26">
    <location>
        <begin position="1138"/>
        <end position="1149"/>
    </location>
</feature>
<feature type="region of interest" description="Disordered" evidence="26">
    <location>
        <begin position="2066"/>
        <end position="2100"/>
    </location>
</feature>
<keyword evidence="9" id="KW-0597">Phosphoprotein</keyword>
<dbReference type="FunFam" id="3.30.2410.10:FF:000004">
    <property type="entry name" value="E3 ubiquitin-protein ligase HUWE1, variant"/>
    <property type="match status" value="1"/>
</dbReference>
<keyword evidence="18" id="KW-0234">DNA repair</keyword>
<dbReference type="GO" id="GO:0000209">
    <property type="term" value="P:protein polyubiquitination"/>
    <property type="evidence" value="ECO:0007669"/>
    <property type="project" value="TreeGrafter"/>
</dbReference>
<feature type="compositionally biased region" description="Basic and acidic residues" evidence="26">
    <location>
        <begin position="240"/>
        <end position="251"/>
    </location>
</feature>
<dbReference type="InterPro" id="IPR015940">
    <property type="entry name" value="UBA"/>
</dbReference>
<evidence type="ECO:0000256" key="12">
    <source>
        <dbReference type="ARBA" id="ARBA00022782"/>
    </source>
</evidence>
<dbReference type="GO" id="GO:0006284">
    <property type="term" value="P:base-excision repair"/>
    <property type="evidence" value="ECO:0007669"/>
    <property type="project" value="TreeGrafter"/>
</dbReference>
<dbReference type="CDD" id="cd00078">
    <property type="entry name" value="HECTc"/>
    <property type="match status" value="1"/>
</dbReference>
<feature type="compositionally biased region" description="Polar residues" evidence="26">
    <location>
        <begin position="263"/>
        <end position="278"/>
    </location>
</feature>
<feature type="compositionally biased region" description="Low complexity" evidence="26">
    <location>
        <begin position="2199"/>
        <end position="2214"/>
    </location>
</feature>
<keyword evidence="17" id="KW-0496">Mitochondrion</keyword>
<feature type="region of interest" description="Disordered" evidence="26">
    <location>
        <begin position="910"/>
        <end position="937"/>
    </location>
</feature>
<dbReference type="FunFam" id="3.90.1750.10:FF:000003">
    <property type="entry name" value="E3 ubiquitin-protein ligase UPL1"/>
    <property type="match status" value="1"/>
</dbReference>
<organism evidence="30">
    <name type="scientific">Tetraodon nigroviridis</name>
    <name type="common">Spotted green pufferfish</name>
    <name type="synonym">Chelonodon nigroviridis</name>
    <dbReference type="NCBI Taxonomy" id="99883"/>
    <lineage>
        <taxon>Eukaryota</taxon>
        <taxon>Metazoa</taxon>
        <taxon>Chordata</taxon>
        <taxon>Craniata</taxon>
        <taxon>Vertebrata</taxon>
        <taxon>Euteleostomi</taxon>
        <taxon>Actinopterygii</taxon>
        <taxon>Neopterygii</taxon>
        <taxon>Teleostei</taxon>
        <taxon>Neoteleostei</taxon>
        <taxon>Acanthomorphata</taxon>
        <taxon>Eupercaria</taxon>
        <taxon>Tetraodontiformes</taxon>
        <taxon>Tetradontoidea</taxon>
        <taxon>Tetraodontidae</taxon>
        <taxon>Tetraodon</taxon>
    </lineage>
</organism>
<evidence type="ECO:0000256" key="27">
    <source>
        <dbReference type="SAM" id="SignalP"/>
    </source>
</evidence>
<reference evidence="30" key="2">
    <citation type="submission" date="2004-02" db="EMBL/GenBank/DDBJ databases">
        <authorList>
            <consortium name="Genoscope"/>
            <consortium name="Whitehead Institute Centre for Genome Research"/>
        </authorList>
    </citation>
    <scope>NUCLEOTIDE SEQUENCE</scope>
</reference>
<keyword evidence="8" id="KW-0963">Cytoplasm</keyword>
<evidence type="ECO:0000256" key="3">
    <source>
        <dbReference type="ARBA" id="ARBA00004173"/>
    </source>
</evidence>
<dbReference type="GO" id="GO:0007030">
    <property type="term" value="P:Golgi organization"/>
    <property type="evidence" value="ECO:0007669"/>
    <property type="project" value="TreeGrafter"/>
</dbReference>
<keyword evidence="14" id="KW-0007">Acetylation</keyword>
<dbReference type="EMBL" id="CAAE01014991">
    <property type="protein sequence ID" value="CAG07440.1"/>
    <property type="molecule type" value="Genomic_DNA"/>
</dbReference>
<feature type="region of interest" description="Disordered" evidence="26">
    <location>
        <begin position="1138"/>
        <end position="1196"/>
    </location>
</feature>
<keyword evidence="11" id="KW-0227">DNA damage</keyword>
<comment type="pathway">
    <text evidence="5">Protein modification; protein ubiquitination.</text>
</comment>
<dbReference type="GO" id="GO:0061025">
    <property type="term" value="P:membrane fusion"/>
    <property type="evidence" value="ECO:0007669"/>
    <property type="project" value="TreeGrafter"/>
</dbReference>
<dbReference type="SMART" id="SM00119">
    <property type="entry name" value="HECTc"/>
    <property type="match status" value="1"/>
</dbReference>
<evidence type="ECO:0000313" key="30">
    <source>
        <dbReference type="EMBL" id="CAG07440.1"/>
    </source>
</evidence>
<feature type="compositionally biased region" description="Polar residues" evidence="26">
    <location>
        <begin position="1703"/>
        <end position="1724"/>
    </location>
</feature>
<evidence type="ECO:0000256" key="13">
    <source>
        <dbReference type="ARBA" id="ARBA00022786"/>
    </source>
</evidence>
<feature type="compositionally biased region" description="Pro residues" evidence="26">
    <location>
        <begin position="2784"/>
        <end position="2793"/>
    </location>
</feature>
<evidence type="ECO:0000256" key="8">
    <source>
        <dbReference type="ARBA" id="ARBA00022490"/>
    </source>
</evidence>
<evidence type="ECO:0000256" key="25">
    <source>
        <dbReference type="PROSITE-ProRule" id="PRU00104"/>
    </source>
</evidence>
<dbReference type="EC" id="2.3.2.26" evidence="6"/>
<feature type="non-terminal residue" evidence="30">
    <location>
        <position position="3233"/>
    </location>
</feature>
<dbReference type="Pfam" id="PF22562">
    <property type="entry name" value="UBA_7"/>
    <property type="match status" value="1"/>
</dbReference>
<feature type="compositionally biased region" description="Basic and acidic residues" evidence="26">
    <location>
        <begin position="911"/>
        <end position="933"/>
    </location>
</feature>
<keyword evidence="7" id="KW-0488">Methylation</keyword>
<dbReference type="Gene3D" id="1.10.8.10">
    <property type="entry name" value="DNA helicase RuvA subunit, C-terminal domain"/>
    <property type="match status" value="1"/>
</dbReference>
<evidence type="ECO:0000256" key="14">
    <source>
        <dbReference type="ARBA" id="ARBA00022990"/>
    </source>
</evidence>
<name>Q4RVZ2_TETNG</name>
<dbReference type="GO" id="GO:0000139">
    <property type="term" value="C:Golgi membrane"/>
    <property type="evidence" value="ECO:0007669"/>
    <property type="project" value="TreeGrafter"/>
</dbReference>
<feature type="compositionally biased region" description="Basic and acidic residues" evidence="26">
    <location>
        <begin position="2762"/>
        <end position="2783"/>
    </location>
</feature>
<dbReference type="PANTHER" id="PTHR11254:SF67">
    <property type="entry name" value="E3 UBIQUITIN-PROTEIN LIGASE HUWE1"/>
    <property type="match status" value="1"/>
</dbReference>
<evidence type="ECO:0000256" key="1">
    <source>
        <dbReference type="ARBA" id="ARBA00000885"/>
    </source>
</evidence>
<feature type="compositionally biased region" description="Basic and acidic residues" evidence="26">
    <location>
        <begin position="1572"/>
        <end position="1586"/>
    </location>
</feature>
<evidence type="ECO:0000256" key="10">
    <source>
        <dbReference type="ARBA" id="ARBA00022679"/>
    </source>
</evidence>
<feature type="compositionally biased region" description="Polar residues" evidence="26">
    <location>
        <begin position="1161"/>
        <end position="1171"/>
    </location>
</feature>
<evidence type="ECO:0000256" key="17">
    <source>
        <dbReference type="ARBA" id="ARBA00023128"/>
    </source>
</evidence>
<keyword evidence="19" id="KW-0539">Nucleus</keyword>
<evidence type="ECO:0000256" key="22">
    <source>
        <dbReference type="ARBA" id="ARBA00080066"/>
    </source>
</evidence>